<keyword evidence="4" id="KW-1185">Reference proteome</keyword>
<feature type="compositionally biased region" description="Basic and acidic residues" evidence="2">
    <location>
        <begin position="171"/>
        <end position="222"/>
    </location>
</feature>
<feature type="region of interest" description="Disordered" evidence="2">
    <location>
        <begin position="134"/>
        <end position="293"/>
    </location>
</feature>
<feature type="compositionally biased region" description="Basic and acidic residues" evidence="2">
    <location>
        <begin position="229"/>
        <end position="260"/>
    </location>
</feature>
<feature type="compositionally biased region" description="Basic and acidic residues" evidence="2">
    <location>
        <begin position="141"/>
        <end position="154"/>
    </location>
</feature>
<protein>
    <submittedName>
        <fullName evidence="3">Uncharacterized protein</fullName>
    </submittedName>
</protein>
<comment type="caution">
    <text evidence="3">The sequence shown here is derived from an EMBL/GenBank/DDBJ whole genome shotgun (WGS) entry which is preliminary data.</text>
</comment>
<organism evidence="3 4">
    <name type="scientific">Planoprotostelium fungivorum</name>
    <dbReference type="NCBI Taxonomy" id="1890364"/>
    <lineage>
        <taxon>Eukaryota</taxon>
        <taxon>Amoebozoa</taxon>
        <taxon>Evosea</taxon>
        <taxon>Variosea</taxon>
        <taxon>Cavosteliida</taxon>
        <taxon>Cavosteliaceae</taxon>
        <taxon>Planoprotostelium</taxon>
    </lineage>
</organism>
<dbReference type="InParanoid" id="A0A2P6N2Y6"/>
<evidence type="ECO:0000256" key="1">
    <source>
        <dbReference type="SAM" id="Coils"/>
    </source>
</evidence>
<evidence type="ECO:0000313" key="4">
    <source>
        <dbReference type="Proteomes" id="UP000241769"/>
    </source>
</evidence>
<name>A0A2P6N2Y6_9EUKA</name>
<feature type="compositionally biased region" description="Basic and acidic residues" evidence="2">
    <location>
        <begin position="272"/>
        <end position="293"/>
    </location>
</feature>
<keyword evidence="1" id="KW-0175">Coiled coil</keyword>
<evidence type="ECO:0000313" key="3">
    <source>
        <dbReference type="EMBL" id="PRP78311.1"/>
    </source>
</evidence>
<proteinExistence type="predicted"/>
<sequence>MNDTDIEDEYRYQMSKIVIDVEIKRVDHDNRLNRLHERRLEAQRTYQALMTELNDLESSIRVNLSDLEPYRQSEEEKLIEWKAERYRVLHGSPLISPSSQQSVIFDSQRVDQTPITSTLSNSSSSLEDVNISHQFQTQAQSDERRESGTTEEGHGMPFYTQTPTEIEIQEGEMRSGEQEQRERGEQRVGETRRETRDEEEKTEESWKKSEEKTEGDDKTGKETEEEEGEKSGDKTRQMEEEKIEEKEEEKTEEHREEKRGVVVGKRGRKPKKQEETEERPKKRRRGEEKEKTKRVKTWREGIERLREYKERHGHWLPREDHFLLKWYQEQKKRFQSRELSEVEEMELMAVCFSTV</sequence>
<dbReference type="Gene3D" id="6.10.140.530">
    <property type="match status" value="1"/>
</dbReference>
<dbReference type="Proteomes" id="UP000241769">
    <property type="component" value="Unassembled WGS sequence"/>
</dbReference>
<reference evidence="3 4" key="1">
    <citation type="journal article" date="2018" name="Genome Biol. Evol.">
        <title>Multiple Roots of Fruiting Body Formation in Amoebozoa.</title>
        <authorList>
            <person name="Hillmann F."/>
            <person name="Forbes G."/>
            <person name="Novohradska S."/>
            <person name="Ferling I."/>
            <person name="Riege K."/>
            <person name="Groth M."/>
            <person name="Westermann M."/>
            <person name="Marz M."/>
            <person name="Spaller T."/>
            <person name="Winckler T."/>
            <person name="Schaap P."/>
            <person name="Glockner G."/>
        </authorList>
    </citation>
    <scope>NUCLEOTIDE SEQUENCE [LARGE SCALE GENOMIC DNA]</scope>
    <source>
        <strain evidence="3 4">Jena</strain>
    </source>
</reference>
<evidence type="ECO:0000256" key="2">
    <source>
        <dbReference type="SAM" id="MobiDB-lite"/>
    </source>
</evidence>
<dbReference type="EMBL" id="MDYQ01000230">
    <property type="protein sequence ID" value="PRP78311.1"/>
    <property type="molecule type" value="Genomic_DNA"/>
</dbReference>
<feature type="coiled-coil region" evidence="1">
    <location>
        <begin position="32"/>
        <end position="59"/>
    </location>
</feature>
<accession>A0A2P6N2Y6</accession>
<dbReference type="AlphaFoldDB" id="A0A2P6N2Y6"/>
<gene>
    <name evidence="3" type="ORF">PROFUN_13807</name>
</gene>